<organism evidence="2 3">
    <name type="scientific">Pleurodeles waltl</name>
    <name type="common">Iberian ribbed newt</name>
    <dbReference type="NCBI Taxonomy" id="8319"/>
    <lineage>
        <taxon>Eukaryota</taxon>
        <taxon>Metazoa</taxon>
        <taxon>Chordata</taxon>
        <taxon>Craniata</taxon>
        <taxon>Vertebrata</taxon>
        <taxon>Euteleostomi</taxon>
        <taxon>Amphibia</taxon>
        <taxon>Batrachia</taxon>
        <taxon>Caudata</taxon>
        <taxon>Salamandroidea</taxon>
        <taxon>Salamandridae</taxon>
        <taxon>Pleurodelinae</taxon>
        <taxon>Pleurodeles</taxon>
    </lineage>
</organism>
<comment type="caution">
    <text evidence="2">The sequence shown here is derived from an EMBL/GenBank/DDBJ whole genome shotgun (WGS) entry which is preliminary data.</text>
</comment>
<dbReference type="Proteomes" id="UP001066276">
    <property type="component" value="Chromosome 4_2"/>
</dbReference>
<proteinExistence type="predicted"/>
<evidence type="ECO:0000313" key="3">
    <source>
        <dbReference type="Proteomes" id="UP001066276"/>
    </source>
</evidence>
<keyword evidence="1" id="KW-0175">Coiled coil</keyword>
<keyword evidence="3" id="KW-1185">Reference proteome</keyword>
<accession>A0AAV7SAU1</accession>
<sequence length="102" mass="11625">MGTLITQAKRRMEAQMNNIEILIKELEGISNQQEVQLLLEKMGERTKKKEDELKTRFTIEDAPALVSINDLAEETAENPMTCNKERVDGEILKIMGFTTNLT</sequence>
<gene>
    <name evidence="2" type="ORF">NDU88_002164</name>
</gene>
<protein>
    <submittedName>
        <fullName evidence="2">Uncharacterized protein</fullName>
    </submittedName>
</protein>
<evidence type="ECO:0000256" key="1">
    <source>
        <dbReference type="SAM" id="Coils"/>
    </source>
</evidence>
<name>A0AAV7SAU1_PLEWA</name>
<feature type="coiled-coil region" evidence="1">
    <location>
        <begin position="5"/>
        <end position="32"/>
    </location>
</feature>
<dbReference type="EMBL" id="JANPWB010000008">
    <property type="protein sequence ID" value="KAJ1161682.1"/>
    <property type="molecule type" value="Genomic_DNA"/>
</dbReference>
<evidence type="ECO:0000313" key="2">
    <source>
        <dbReference type="EMBL" id="KAJ1161682.1"/>
    </source>
</evidence>
<dbReference type="AlphaFoldDB" id="A0AAV7SAU1"/>
<reference evidence="2" key="1">
    <citation type="journal article" date="2022" name="bioRxiv">
        <title>Sequencing and chromosome-scale assembly of the giantPleurodeles waltlgenome.</title>
        <authorList>
            <person name="Brown T."/>
            <person name="Elewa A."/>
            <person name="Iarovenko S."/>
            <person name="Subramanian E."/>
            <person name="Araus A.J."/>
            <person name="Petzold A."/>
            <person name="Susuki M."/>
            <person name="Suzuki K.-i.T."/>
            <person name="Hayashi T."/>
            <person name="Toyoda A."/>
            <person name="Oliveira C."/>
            <person name="Osipova E."/>
            <person name="Leigh N.D."/>
            <person name="Simon A."/>
            <person name="Yun M.H."/>
        </authorList>
    </citation>
    <scope>NUCLEOTIDE SEQUENCE</scope>
    <source>
        <strain evidence="2">20211129_DDA</strain>
        <tissue evidence="2">Liver</tissue>
    </source>
</reference>